<dbReference type="Pfam" id="PF08713">
    <property type="entry name" value="DNA_alkylation"/>
    <property type="match status" value="1"/>
</dbReference>
<dbReference type="SUPFAM" id="SSF48371">
    <property type="entry name" value="ARM repeat"/>
    <property type="match status" value="1"/>
</dbReference>
<dbReference type="EMBL" id="FOIM01000024">
    <property type="protein sequence ID" value="SEU01057.1"/>
    <property type="molecule type" value="Genomic_DNA"/>
</dbReference>
<reference evidence="2" key="1">
    <citation type="submission" date="2016-10" db="EMBL/GenBank/DDBJ databases">
        <authorList>
            <person name="Varghese N."/>
            <person name="Submissions S."/>
        </authorList>
    </citation>
    <scope>NUCLEOTIDE SEQUENCE [LARGE SCALE GENOMIC DNA]</scope>
    <source>
        <strain evidence="2">NLAE-zl-G277</strain>
    </source>
</reference>
<name>A0A1I0IUQ9_9FIRM</name>
<dbReference type="InterPro" id="IPR014825">
    <property type="entry name" value="DNA_alkylation"/>
</dbReference>
<keyword evidence="2" id="KW-1185">Reference proteome</keyword>
<dbReference type="AlphaFoldDB" id="A0A1I0IUQ9"/>
<gene>
    <name evidence="1" type="ORF">SAMN05216313_12410</name>
</gene>
<sequence length="367" mass="41683">MPELLKNKYNEESIRELASRIQAVYHPFQADDFVRSVMDGTWESLELKARMRQIAVNLGNYLPADYGQALGVLDQVAAGYPEGFNDFTLMCFPDFVEVYGQDERHWDLSMAALERHTVFSSSEFAVRPFIISHEARMMEQMSAWARHANEHIRRLASEGCRPRLPWGQALPRFQKDPSPVLAILEQLKADPSLYVRKSVANNLNDISKNHPELVARIARDWYGRDERTDWIVKHGCRTLLKKGNREVMDLFGFADPGSVKVYGFALGAASVAIGQELAFSFTVETEAAAKVRLEYGVDYQKANGRRNRKIFQISELSLKERTKKAYTKIHSFADVSTRKHYPGVHSVTLIVNGTERGALDFEVLAPL</sequence>
<accession>A0A1I0IUQ9</accession>
<dbReference type="RefSeq" id="WP_092367753.1">
    <property type="nucleotide sequence ID" value="NZ_FOIM01000024.1"/>
</dbReference>
<evidence type="ECO:0000313" key="2">
    <source>
        <dbReference type="Proteomes" id="UP000198508"/>
    </source>
</evidence>
<dbReference type="Gene3D" id="1.25.40.290">
    <property type="entry name" value="ARM repeat domains"/>
    <property type="match status" value="1"/>
</dbReference>
<organism evidence="1 2">
    <name type="scientific">Enterocloster lavalensis</name>
    <dbReference type="NCBI Taxonomy" id="460384"/>
    <lineage>
        <taxon>Bacteria</taxon>
        <taxon>Bacillati</taxon>
        <taxon>Bacillota</taxon>
        <taxon>Clostridia</taxon>
        <taxon>Lachnospirales</taxon>
        <taxon>Lachnospiraceae</taxon>
        <taxon>Enterocloster</taxon>
    </lineage>
</organism>
<dbReference type="Proteomes" id="UP000198508">
    <property type="component" value="Unassembled WGS sequence"/>
</dbReference>
<protein>
    <submittedName>
        <fullName evidence="1">3-methyladenine DNA glycosylase AlkC</fullName>
    </submittedName>
</protein>
<dbReference type="InterPro" id="IPR016024">
    <property type="entry name" value="ARM-type_fold"/>
</dbReference>
<proteinExistence type="predicted"/>
<evidence type="ECO:0000313" key="1">
    <source>
        <dbReference type="EMBL" id="SEU01057.1"/>
    </source>
</evidence>